<feature type="signal peptide" evidence="4">
    <location>
        <begin position="1"/>
        <end position="23"/>
    </location>
</feature>
<organism evidence="6 7">
    <name type="scientific">Paragonimus skrjabini miyazakii</name>
    <dbReference type="NCBI Taxonomy" id="59628"/>
    <lineage>
        <taxon>Eukaryota</taxon>
        <taxon>Metazoa</taxon>
        <taxon>Spiralia</taxon>
        <taxon>Lophotrochozoa</taxon>
        <taxon>Platyhelminthes</taxon>
        <taxon>Trematoda</taxon>
        <taxon>Digenea</taxon>
        <taxon>Plagiorchiida</taxon>
        <taxon>Troglotremata</taxon>
        <taxon>Troglotrematidae</taxon>
        <taxon>Paragonimus</taxon>
    </lineage>
</organism>
<dbReference type="PANTHER" id="PTHR24251">
    <property type="entry name" value="OVOCHYMASE-RELATED"/>
    <property type="match status" value="1"/>
</dbReference>
<dbReference type="Pfam" id="PF00431">
    <property type="entry name" value="CUB"/>
    <property type="match status" value="1"/>
</dbReference>
<comment type="caution">
    <text evidence="3">Lacks conserved residue(s) required for the propagation of feature annotation.</text>
</comment>
<dbReference type="OrthoDB" id="5975444at2759"/>
<name>A0A8S9Z1F4_9TREM</name>
<evidence type="ECO:0000313" key="6">
    <source>
        <dbReference type="EMBL" id="KAF7256957.1"/>
    </source>
</evidence>
<dbReference type="SUPFAM" id="SSF49854">
    <property type="entry name" value="Spermadhesin, CUB domain"/>
    <property type="match status" value="1"/>
</dbReference>
<evidence type="ECO:0000256" key="4">
    <source>
        <dbReference type="SAM" id="SignalP"/>
    </source>
</evidence>
<dbReference type="Gene3D" id="2.60.120.290">
    <property type="entry name" value="Spermadhesin, CUB domain"/>
    <property type="match status" value="1"/>
</dbReference>
<protein>
    <recommendedName>
        <fullName evidence="5">CUB domain-containing protein</fullName>
    </recommendedName>
</protein>
<reference evidence="6" key="1">
    <citation type="submission" date="2019-07" db="EMBL/GenBank/DDBJ databases">
        <title>Annotation for the trematode Paragonimus miyazaki's.</title>
        <authorList>
            <person name="Choi Y.-J."/>
        </authorList>
    </citation>
    <scope>NUCLEOTIDE SEQUENCE</scope>
    <source>
        <strain evidence="6">Japan</strain>
    </source>
</reference>
<evidence type="ECO:0000259" key="5">
    <source>
        <dbReference type="PROSITE" id="PS01180"/>
    </source>
</evidence>
<keyword evidence="7" id="KW-1185">Reference proteome</keyword>
<gene>
    <name evidence="6" type="ORF">EG68_05741</name>
</gene>
<dbReference type="PANTHER" id="PTHR24251:SF37">
    <property type="entry name" value="CUB DOMAIN-CONTAINING PROTEIN"/>
    <property type="match status" value="1"/>
</dbReference>
<dbReference type="InterPro" id="IPR000859">
    <property type="entry name" value="CUB_dom"/>
</dbReference>
<accession>A0A8S9Z1F4</accession>
<dbReference type="PROSITE" id="PS01180">
    <property type="entry name" value="CUB"/>
    <property type="match status" value="1"/>
</dbReference>
<feature type="chain" id="PRO_5035762193" description="CUB domain-containing protein" evidence="4">
    <location>
        <begin position="24"/>
        <end position="75"/>
    </location>
</feature>
<feature type="domain" description="CUB" evidence="5">
    <location>
        <begin position="26"/>
        <end position="75"/>
    </location>
</feature>
<sequence length="75" mass="8738">MKHQLIWWMCCVGFMLLCSPYSSEQCGSKLTGEQGEFTSPNYPNDYPPNARCSWLISVPENQRIELRFLDFESNI</sequence>
<evidence type="ECO:0000256" key="3">
    <source>
        <dbReference type="PROSITE-ProRule" id="PRU00059"/>
    </source>
</evidence>
<dbReference type="Proteomes" id="UP000822476">
    <property type="component" value="Unassembled WGS sequence"/>
</dbReference>
<dbReference type="EMBL" id="JTDE01002735">
    <property type="protein sequence ID" value="KAF7256957.1"/>
    <property type="molecule type" value="Genomic_DNA"/>
</dbReference>
<keyword evidence="1" id="KW-0677">Repeat</keyword>
<evidence type="ECO:0000256" key="1">
    <source>
        <dbReference type="ARBA" id="ARBA00022737"/>
    </source>
</evidence>
<proteinExistence type="predicted"/>
<keyword evidence="2" id="KW-1015">Disulfide bond</keyword>
<comment type="caution">
    <text evidence="6">The sequence shown here is derived from an EMBL/GenBank/DDBJ whole genome shotgun (WGS) entry which is preliminary data.</text>
</comment>
<dbReference type="InterPro" id="IPR035914">
    <property type="entry name" value="Sperma_CUB_dom_sf"/>
</dbReference>
<evidence type="ECO:0000256" key="2">
    <source>
        <dbReference type="ARBA" id="ARBA00023157"/>
    </source>
</evidence>
<keyword evidence="4" id="KW-0732">Signal</keyword>
<dbReference type="AlphaFoldDB" id="A0A8S9Z1F4"/>
<dbReference type="CDD" id="cd00041">
    <property type="entry name" value="CUB"/>
    <property type="match status" value="1"/>
</dbReference>
<evidence type="ECO:0000313" key="7">
    <source>
        <dbReference type="Proteomes" id="UP000822476"/>
    </source>
</evidence>